<dbReference type="SUPFAM" id="SSF56731">
    <property type="entry name" value="DNA primase core"/>
    <property type="match status" value="1"/>
</dbReference>
<evidence type="ECO:0000256" key="2">
    <source>
        <dbReference type="ARBA" id="ARBA00022801"/>
    </source>
</evidence>
<dbReference type="RefSeq" id="WP_030285441.1">
    <property type="nucleotide sequence ID" value="NZ_JBEZVI010000028.1"/>
</dbReference>
<reference evidence="5 6" key="1">
    <citation type="submission" date="2024-06" db="EMBL/GenBank/DDBJ databases">
        <title>The Natural Products Discovery Center: Release of the First 8490 Sequenced Strains for Exploring Actinobacteria Biosynthetic Diversity.</title>
        <authorList>
            <person name="Kalkreuter E."/>
            <person name="Kautsar S.A."/>
            <person name="Yang D."/>
            <person name="Bader C.D."/>
            <person name="Teijaro C.N."/>
            <person name="Fluegel L."/>
            <person name="Davis C.M."/>
            <person name="Simpson J.R."/>
            <person name="Lauterbach L."/>
            <person name="Steele A.D."/>
            <person name="Gui C."/>
            <person name="Meng S."/>
            <person name="Li G."/>
            <person name="Viehrig K."/>
            <person name="Ye F."/>
            <person name="Su P."/>
            <person name="Kiefer A.F."/>
            <person name="Nichols A."/>
            <person name="Cepeda A.J."/>
            <person name="Yan W."/>
            <person name="Fan B."/>
            <person name="Jiang Y."/>
            <person name="Adhikari A."/>
            <person name="Zheng C.-J."/>
            <person name="Schuster L."/>
            <person name="Cowan T.M."/>
            <person name="Smanski M.J."/>
            <person name="Chevrette M.G."/>
            <person name="De Carvalho L.P.S."/>
            <person name="Shen B."/>
        </authorList>
    </citation>
    <scope>NUCLEOTIDE SEQUENCE [LARGE SCALE GENOMIC DNA]</scope>
    <source>
        <strain evidence="5 6">NPDC033039</strain>
    </source>
</reference>
<comment type="caution">
    <text evidence="5">The sequence shown here is derived from an EMBL/GenBank/DDBJ whole genome shotgun (WGS) entry which is preliminary data.</text>
</comment>
<dbReference type="InterPro" id="IPR051620">
    <property type="entry name" value="ORF904-like_C"/>
</dbReference>
<name>A0ABV2Z6G5_9ACTN</name>
<dbReference type="PANTHER" id="PTHR35372:SF2">
    <property type="entry name" value="SF3 HELICASE DOMAIN-CONTAINING PROTEIN"/>
    <property type="match status" value="1"/>
</dbReference>
<feature type="domain" description="SF3 helicase" evidence="4">
    <location>
        <begin position="533"/>
        <end position="692"/>
    </location>
</feature>
<evidence type="ECO:0000259" key="4">
    <source>
        <dbReference type="PROSITE" id="PS51206"/>
    </source>
</evidence>
<dbReference type="Gene3D" id="3.40.1360.10">
    <property type="match status" value="1"/>
</dbReference>
<protein>
    <submittedName>
        <fullName evidence="5">Phage/plasmid primase, P4 family</fullName>
    </submittedName>
</protein>
<keyword evidence="3" id="KW-0067">ATP-binding</keyword>
<dbReference type="EMBL" id="JBEZVI010000028">
    <property type="protein sequence ID" value="MEU3713600.1"/>
    <property type="molecule type" value="Genomic_DNA"/>
</dbReference>
<evidence type="ECO:0000313" key="5">
    <source>
        <dbReference type="EMBL" id="MEU3713600.1"/>
    </source>
</evidence>
<dbReference type="SMART" id="SM00885">
    <property type="entry name" value="D5_N"/>
    <property type="match status" value="1"/>
</dbReference>
<evidence type="ECO:0000256" key="3">
    <source>
        <dbReference type="ARBA" id="ARBA00022840"/>
    </source>
</evidence>
<evidence type="ECO:0000313" key="6">
    <source>
        <dbReference type="Proteomes" id="UP001550853"/>
    </source>
</evidence>
<dbReference type="Pfam" id="PF08706">
    <property type="entry name" value="D5_N"/>
    <property type="match status" value="1"/>
</dbReference>
<gene>
    <name evidence="5" type="ORF">AB0E61_26320</name>
</gene>
<keyword evidence="6" id="KW-1185">Reference proteome</keyword>
<dbReference type="InterPro" id="IPR027417">
    <property type="entry name" value="P-loop_NTPase"/>
</dbReference>
<dbReference type="NCBIfam" id="TIGR01613">
    <property type="entry name" value="primase_Cterm"/>
    <property type="match status" value="1"/>
</dbReference>
<dbReference type="Gene3D" id="3.40.50.300">
    <property type="entry name" value="P-loop containing nucleotide triphosphate hydrolases"/>
    <property type="match status" value="1"/>
</dbReference>
<accession>A0ABV2Z6G5</accession>
<dbReference type="InterPro" id="IPR006500">
    <property type="entry name" value="Helicase_put_C_phage/plasmid"/>
</dbReference>
<dbReference type="PROSITE" id="PS51206">
    <property type="entry name" value="SF3_HELICASE_1"/>
    <property type="match status" value="1"/>
</dbReference>
<evidence type="ECO:0000256" key="1">
    <source>
        <dbReference type="ARBA" id="ARBA00022741"/>
    </source>
</evidence>
<dbReference type="SMART" id="SM00493">
    <property type="entry name" value="TOPRIM"/>
    <property type="match status" value="1"/>
</dbReference>
<dbReference type="InterPro" id="IPR014818">
    <property type="entry name" value="Phage/plasmid_primase_P4_C"/>
</dbReference>
<dbReference type="InterPro" id="IPR014015">
    <property type="entry name" value="Helicase_SF3_DNA-vir"/>
</dbReference>
<keyword evidence="2" id="KW-0378">Hydrolase</keyword>
<dbReference type="Proteomes" id="UP001550853">
    <property type="component" value="Unassembled WGS sequence"/>
</dbReference>
<dbReference type="InterPro" id="IPR006171">
    <property type="entry name" value="TOPRIM_dom"/>
</dbReference>
<dbReference type="Pfam" id="PF13155">
    <property type="entry name" value="Toprim_2"/>
    <property type="match status" value="1"/>
</dbReference>
<proteinExistence type="predicted"/>
<sequence>MLFTHLLARFSQVTEEADGGYLAQCPAHGDSRPSLRIWRGDDHKVRVTCRAGCRTEDVIGAVGLRFPDLFNSGGEGLTVSSVRPQLVGVAETAALARYVDESTTLLRRLDDETAGRAAQYAASRFGLDMDGAADHLLGVDDGDTIDGFPYRSRSFLAYPRLTVPLRDFSGTLRGLQGRDLTGQCPGRWLSLMNPEGMRWSAYGVFRGGGGYGVTILAEGPGDALTATGVGYDSVAVRGASLAGNPELTRELAEGLKGSQVIVAGDHDDAGAGFTQRLAEGLAAHGVSVFVLDIPTAGHDLTRWREDDPAAFPSALHRAVKAARPVQPASSALVDGATGALVPDADEAARAVRLMKEFAERYGSSDVLNAHSLVAFTRGMIKHAPGLGFYMWTGKVWERGDTRVRQAIHYMGAALTVAAAELSAAHVEKGGEAKDDPGARLLKAAQGFTLTRNIDSLIRELRAVPSVHVDASAFDAHPELLTFANGTVDLRTGELREHDKRDMLTYALDIDYRPEAECPRWLSFLLEVFPGHPELADYFRRLVGYGITGSVAEQCFVVMWGKGANGKSVATDTLTSVFRAVTKTTAFATFEERPSGGIPNDIAGLRGSRLVMASEGESGKPMSEAILKRTSGKDMVSARFMRQEFFEFKPSFLIVLSTNHRPRFRGQDEGLWRRVKMLPFTRWFAPEERDPYLDQKLMAEAEGIAAWAVRGAMEWYEGGLQDPPVIAEATRDYRETSDALSGFFPGVLERYEAAQMPGGDAFNAYLDWCEAENLPLKERWTRRAFFGAMEERGVVRKKTNKGIALVGVRPAVDDAAPSGPGIFDKYAHAA</sequence>
<organism evidence="5 6">
    <name type="scientific">Streptomyces catenulae</name>
    <dbReference type="NCBI Taxonomy" id="66875"/>
    <lineage>
        <taxon>Bacteria</taxon>
        <taxon>Bacillati</taxon>
        <taxon>Actinomycetota</taxon>
        <taxon>Actinomycetes</taxon>
        <taxon>Kitasatosporales</taxon>
        <taxon>Streptomycetaceae</taxon>
        <taxon>Streptomyces</taxon>
    </lineage>
</organism>
<dbReference type="PANTHER" id="PTHR35372">
    <property type="entry name" value="ATP BINDING PROTEIN-RELATED"/>
    <property type="match status" value="1"/>
</dbReference>
<keyword evidence="1" id="KW-0547">Nucleotide-binding</keyword>